<organism evidence="1 2">
    <name type="scientific">Saccharopolyspora spinosa</name>
    <dbReference type="NCBI Taxonomy" id="60894"/>
    <lineage>
        <taxon>Bacteria</taxon>
        <taxon>Bacillati</taxon>
        <taxon>Actinomycetota</taxon>
        <taxon>Actinomycetes</taxon>
        <taxon>Pseudonocardiales</taxon>
        <taxon>Pseudonocardiaceae</taxon>
        <taxon>Saccharopolyspora</taxon>
    </lineage>
</organism>
<proteinExistence type="predicted"/>
<dbReference type="EMBL" id="PJNB01000001">
    <property type="protein sequence ID" value="PKW14155.1"/>
    <property type="molecule type" value="Genomic_DNA"/>
</dbReference>
<dbReference type="RefSeq" id="WP_010316432.1">
    <property type="nucleotide sequence ID" value="NZ_CP061007.1"/>
</dbReference>
<protein>
    <submittedName>
        <fullName evidence="1">Uncharacterized protein</fullName>
    </submittedName>
</protein>
<name>A0A2N3XU23_SACSN</name>
<comment type="caution">
    <text evidence="1">The sequence shown here is derived from an EMBL/GenBank/DDBJ whole genome shotgun (WGS) entry which is preliminary data.</text>
</comment>
<evidence type="ECO:0000313" key="2">
    <source>
        <dbReference type="Proteomes" id="UP000233786"/>
    </source>
</evidence>
<dbReference type="Proteomes" id="UP000233786">
    <property type="component" value="Unassembled WGS sequence"/>
</dbReference>
<reference evidence="1" key="1">
    <citation type="submission" date="2017-12" db="EMBL/GenBank/DDBJ databases">
        <title>Sequencing the genomes of 1000 Actinobacteria strains.</title>
        <authorList>
            <person name="Klenk H.-P."/>
        </authorList>
    </citation>
    <scope>NUCLEOTIDE SEQUENCE [LARGE SCALE GENOMIC DNA]</scope>
    <source>
        <strain evidence="1">DSM 44228</strain>
    </source>
</reference>
<dbReference type="STRING" id="994479.GCA_000194155_08133"/>
<evidence type="ECO:0000313" key="1">
    <source>
        <dbReference type="EMBL" id="PKW14155.1"/>
    </source>
</evidence>
<gene>
    <name evidence="1" type="ORF">A8926_1750</name>
</gene>
<accession>A0A2N3XU23</accession>
<dbReference type="AlphaFoldDB" id="A0A2N3XU23"/>
<sequence>MGKNSNRDFDQVPPGVCKACDGACVLWTGGFSGEQNKSVTCPDCQGSGKE</sequence>
<keyword evidence="2" id="KW-1185">Reference proteome</keyword>